<feature type="compositionally biased region" description="Low complexity" evidence="13">
    <location>
        <begin position="488"/>
        <end position="507"/>
    </location>
</feature>
<dbReference type="GO" id="GO:0036503">
    <property type="term" value="P:ERAD pathway"/>
    <property type="evidence" value="ECO:0007669"/>
    <property type="project" value="TreeGrafter"/>
</dbReference>
<evidence type="ECO:0000313" key="16">
    <source>
        <dbReference type="EMBL" id="EDR05564.1"/>
    </source>
</evidence>
<keyword evidence="11 14" id="KW-1133">Transmembrane helix</keyword>
<feature type="compositionally biased region" description="Polar residues" evidence="13">
    <location>
        <begin position="434"/>
        <end position="452"/>
    </location>
</feature>
<dbReference type="KEGG" id="lbc:LACBIDRAFT_294828"/>
<keyword evidence="9" id="KW-0833">Ubl conjugation pathway</keyword>
<dbReference type="PANTHER" id="PTHR13145">
    <property type="entry name" value="SSM4 PROTEIN"/>
    <property type="match status" value="1"/>
</dbReference>
<feature type="region of interest" description="Disordered" evidence="13">
    <location>
        <begin position="544"/>
        <end position="673"/>
    </location>
</feature>
<feature type="transmembrane region" description="Helical" evidence="14">
    <location>
        <begin position="1490"/>
        <end position="1509"/>
    </location>
</feature>
<keyword evidence="17" id="KW-1185">Reference proteome</keyword>
<feature type="transmembrane region" description="Helical" evidence="14">
    <location>
        <begin position="774"/>
        <end position="795"/>
    </location>
</feature>
<feature type="transmembrane region" description="Helical" evidence="14">
    <location>
        <begin position="196"/>
        <end position="216"/>
    </location>
</feature>
<feature type="transmembrane region" description="Helical" evidence="14">
    <location>
        <begin position="1343"/>
        <end position="1363"/>
    </location>
</feature>
<evidence type="ECO:0000256" key="5">
    <source>
        <dbReference type="ARBA" id="ARBA00022679"/>
    </source>
</evidence>
<feature type="compositionally biased region" description="Basic and acidic residues" evidence="13">
    <location>
        <begin position="544"/>
        <end position="554"/>
    </location>
</feature>
<comment type="catalytic activity">
    <reaction evidence="1">
        <text>S-ubiquitinyl-[E2 ubiquitin-conjugating enzyme]-L-cysteine + [acceptor protein]-L-lysine = [E2 ubiquitin-conjugating enzyme]-L-cysteine + N(6)-ubiquitinyl-[acceptor protein]-L-lysine.</text>
        <dbReference type="EC" id="2.3.2.27"/>
    </reaction>
</comment>
<dbReference type="PROSITE" id="PS51292">
    <property type="entry name" value="ZF_RING_CH"/>
    <property type="match status" value="1"/>
</dbReference>
<accession>B0DIG9</accession>
<evidence type="ECO:0000256" key="4">
    <source>
        <dbReference type="ARBA" id="ARBA00012483"/>
    </source>
</evidence>
<evidence type="ECO:0000256" key="2">
    <source>
        <dbReference type="ARBA" id="ARBA00004141"/>
    </source>
</evidence>
<feature type="compositionally biased region" description="Basic and acidic residues" evidence="13">
    <location>
        <begin position="307"/>
        <end position="318"/>
    </location>
</feature>
<evidence type="ECO:0000256" key="7">
    <source>
        <dbReference type="ARBA" id="ARBA00022723"/>
    </source>
</evidence>
<feature type="compositionally biased region" description="Acidic residues" evidence="13">
    <location>
        <begin position="653"/>
        <end position="666"/>
    </location>
</feature>
<evidence type="ECO:0000256" key="12">
    <source>
        <dbReference type="ARBA" id="ARBA00023136"/>
    </source>
</evidence>
<dbReference type="CDD" id="cd16702">
    <property type="entry name" value="RING_CH-C4HC3_MARCH6"/>
    <property type="match status" value="1"/>
</dbReference>
<sequence length="1593" mass="178774">MHEAEEQDTCRICSAPAEPDQPLFHPCKCSGTIRYIHQDCLTTWLAHSKKKTCDVCKHPYSFTKGTFIHASKYSYPCSIAPFIVYANDMPSTLPPVLLIRRLIQHFLFGVLFVLRAIAVAIIWLAVLPWVTVWTWRMYFSMGESTALWISDQPRPILEETPTLYQKVPYEPVIPPPKTLLARLTTHPTWVTLSADIFTGQIIASLIVLTFVAVFLLREWISQNARPGVFEDEEPLPEDPLPVEVPEVDLLVPVVRMEGNLLVPVRMDELPNQFLQVPPREPVPAIQEHGNDVEAAAMNETENLEGNDWNRDQDADQPARHRRRIHSLDDEDDEGEEDGEGSSSLTYERRMQRRRLRANRAANAARRRMFPLQSTPSPSSSPGPLILPDENVNFEFTFTTPPVPSTATSAFQDESPHHIDRLQPRRSLSEPRWSPNYSIEFNTGSASQQSSFNFPPVPSETASPIPSPNSFSFNLQQPPLLIPIENPKPSLTTSASSSSLRRPQLPSTTFNINGSRVVSPLGSPSLATYCAPEELEVEAWPSEDGYFHDEERGDSQDDYQQEEAERVNGRGGPERIRRLGKAKEEGDEMEKVRVETTDIPIDVEEEGDGTDLGIESEFQRYFADEVEFEIEAEENGQEAKDDHASGLHVLTDSSDSDSDEDDEDEGPGDAHHNLAAHGMFDDAEEEDEEEEDGLFDDDGQWEAVELEDGEEILGQEGFPDAFVNAEGGAGNGVRDGNNEGLELNEEGDGNVEDDMEGAMEAIGMRGAIYVVFQNAALMIFVLDTAIGLGIWIPFTIGKSTALLSLNPQRLIRILHLPIRGMRIVTDPIVDSVAFVLTRSLLPPFLHILKLILRVSMFIAFTFLRKVFGKGTADGVSQFSSKLYSQSIDLINKPLAQLSVWTHPAAVETVLPTVDTAADILFPKYLKWAEPYFATFGREVRLNFTKSKEAWIRMALGSGPSEKTFAILLGYVVVGLFVALYLNLLTVGNAKTAGRAVRSAVRQQLLVIKVASFIFIELVTFPLGCGIVLDLCTVWLFPEANLQARAVFFFQAPLTATFYHWVAGTMFMYTFAVILSGCRSIMRQGAMWFIKDPQDANSHPIRDILDRPTLLQLRKIFVSGILYSFVVACVVGSVAGLLVLGNKSIMPFRWKNREPLSNVPIDLLFLHLVLPHTMHYFRPKRATKNLTTVVWKYLAKKLRLTSYFFGGRHSEEERTPNHWTKWLSPASEETSTPDGSFRRVPATDNVALPRDFRATADVTEDGKPLDDASARVMQIQDGEAEKAKRNIRDDYMIVYIPPHFRQRVISFIAFLWVIGAISLGVMVALPIQLGRSFFKLFTSRELHDGYSLIVGFYLLWGCYLVGKAIDKLDKRRQRARVATDAPRGDLRVLVIKRGLVWVAKVLYMGFFLGIIIPILVAFVVDLYIILPIRFSLDPSMTPRIRVVDTWALGLLYGKIALHAVRIQPPNRITQGFQHITMNGWIRPDPVTATKEVIGPLTGGLLGMILFPGAIFRTLQYLLPQMPVDNKFVFMVVYPSIFMFAGLIRSSVVLYGLLSSWSQAIRDKEFLVELRLRNHDPDKVDMTLEDETAVGAEVPQ</sequence>
<reference evidence="16 17" key="1">
    <citation type="journal article" date="2008" name="Nature">
        <title>The genome of Laccaria bicolor provides insights into mycorrhizal symbiosis.</title>
        <authorList>
            <person name="Martin F."/>
            <person name="Aerts A."/>
            <person name="Ahren D."/>
            <person name="Brun A."/>
            <person name="Danchin E.G.J."/>
            <person name="Duchaussoy F."/>
            <person name="Gibon J."/>
            <person name="Kohler A."/>
            <person name="Lindquist E."/>
            <person name="Pereda V."/>
            <person name="Salamov A."/>
            <person name="Shapiro H.J."/>
            <person name="Wuyts J."/>
            <person name="Blaudez D."/>
            <person name="Buee M."/>
            <person name="Brokstein P."/>
            <person name="Canbaeck B."/>
            <person name="Cohen D."/>
            <person name="Courty P.E."/>
            <person name="Coutinho P.M."/>
            <person name="Delaruelle C."/>
            <person name="Detter J.C."/>
            <person name="Deveau A."/>
            <person name="DiFazio S."/>
            <person name="Duplessis S."/>
            <person name="Fraissinet-Tachet L."/>
            <person name="Lucic E."/>
            <person name="Frey-Klett P."/>
            <person name="Fourrey C."/>
            <person name="Feussner I."/>
            <person name="Gay G."/>
            <person name="Grimwood J."/>
            <person name="Hoegger P.J."/>
            <person name="Jain P."/>
            <person name="Kilaru S."/>
            <person name="Labbe J."/>
            <person name="Lin Y.C."/>
            <person name="Legue V."/>
            <person name="Le Tacon F."/>
            <person name="Marmeisse R."/>
            <person name="Melayah D."/>
            <person name="Montanini B."/>
            <person name="Muratet M."/>
            <person name="Nehls U."/>
            <person name="Niculita-Hirzel H."/>
            <person name="Oudot-Le Secq M.P."/>
            <person name="Peter M."/>
            <person name="Quesneville H."/>
            <person name="Rajashekar B."/>
            <person name="Reich M."/>
            <person name="Rouhier N."/>
            <person name="Schmutz J."/>
            <person name="Yin T."/>
            <person name="Chalot M."/>
            <person name="Henrissat B."/>
            <person name="Kuees U."/>
            <person name="Lucas S."/>
            <person name="Van de Peer Y."/>
            <person name="Podila G.K."/>
            <person name="Polle A."/>
            <person name="Pukkila P.J."/>
            <person name="Richardson P.M."/>
            <person name="Rouze P."/>
            <person name="Sanders I.R."/>
            <person name="Stajich J.E."/>
            <person name="Tunlid A."/>
            <person name="Tuskan G."/>
            <person name="Grigoriev I.V."/>
        </authorList>
    </citation>
    <scope>NUCLEOTIDE SEQUENCE [LARGE SCALE GENOMIC DNA]</scope>
    <source>
        <strain evidence="17">S238N-H82 / ATCC MYA-4686</strain>
    </source>
</reference>
<feature type="transmembrane region" description="Helical" evidence="14">
    <location>
        <begin position="1302"/>
        <end position="1323"/>
    </location>
</feature>
<feature type="transmembrane region" description="Helical" evidence="14">
    <location>
        <begin position="1157"/>
        <end position="1175"/>
    </location>
</feature>
<dbReference type="FunCoup" id="B0DIG9">
    <property type="interactions" value="511"/>
</dbReference>
<feature type="domain" description="RING-CH-type" evidence="15">
    <location>
        <begin position="2"/>
        <end position="63"/>
    </location>
</feature>
<evidence type="ECO:0000256" key="3">
    <source>
        <dbReference type="ARBA" id="ARBA00004906"/>
    </source>
</evidence>
<evidence type="ECO:0000259" key="15">
    <source>
        <dbReference type="PROSITE" id="PS51292"/>
    </source>
</evidence>
<dbReference type="InterPro" id="IPR056521">
    <property type="entry name" value="MARCHF6-like_C"/>
</dbReference>
<protein>
    <recommendedName>
        <fullName evidence="4">RING-type E3 ubiquitin transferase</fullName>
        <ecNumber evidence="4">2.3.2.27</ecNumber>
    </recommendedName>
</protein>
<feature type="region of interest" description="Disordered" evidence="13">
    <location>
        <begin position="301"/>
        <end position="387"/>
    </location>
</feature>
<feature type="transmembrane region" description="Helical" evidence="14">
    <location>
        <begin position="1056"/>
        <end position="1076"/>
    </location>
</feature>
<feature type="compositionally biased region" description="Acidic residues" evidence="13">
    <location>
        <begin position="623"/>
        <end position="635"/>
    </location>
</feature>
<dbReference type="InParanoid" id="B0DIG9"/>
<evidence type="ECO:0000256" key="8">
    <source>
        <dbReference type="ARBA" id="ARBA00022771"/>
    </source>
</evidence>
<keyword evidence="6 14" id="KW-0812">Transmembrane</keyword>
<dbReference type="SUPFAM" id="SSF57850">
    <property type="entry name" value="RING/U-box"/>
    <property type="match status" value="1"/>
</dbReference>
<dbReference type="EMBL" id="DS547112">
    <property type="protein sequence ID" value="EDR05564.1"/>
    <property type="molecule type" value="Genomic_DNA"/>
</dbReference>
<comment type="subcellular location">
    <subcellularLocation>
        <location evidence="2">Membrane</location>
        <topology evidence="2">Multi-pass membrane protein</topology>
    </subcellularLocation>
</comment>
<dbReference type="SMART" id="SM00744">
    <property type="entry name" value="RINGv"/>
    <property type="match status" value="1"/>
</dbReference>
<dbReference type="HOGENOM" id="CLU_001266_1_0_1"/>
<feature type="compositionally biased region" description="Acidic residues" evidence="13">
    <location>
        <begin position="328"/>
        <end position="339"/>
    </location>
</feature>
<feature type="compositionally biased region" description="Basic and acidic residues" evidence="13">
    <location>
        <begin position="413"/>
        <end position="428"/>
    </location>
</feature>
<feature type="region of interest" description="Disordered" evidence="13">
    <location>
        <begin position="405"/>
        <end position="517"/>
    </location>
</feature>
<gene>
    <name evidence="16" type="ORF">LACBIDRAFT_294828</name>
</gene>
<feature type="compositionally biased region" description="Low complexity" evidence="13">
    <location>
        <begin position="370"/>
        <end position="387"/>
    </location>
</feature>
<dbReference type="InterPro" id="IPR013083">
    <property type="entry name" value="Znf_RING/FYVE/PHD"/>
</dbReference>
<feature type="transmembrane region" description="Helical" evidence="14">
    <location>
        <begin position="1399"/>
        <end position="1423"/>
    </location>
</feature>
<feature type="transmembrane region" description="Helical" evidence="14">
    <location>
        <begin position="962"/>
        <end position="983"/>
    </location>
</feature>
<dbReference type="STRING" id="486041.B0DIG9"/>
<feature type="transmembrane region" description="Helical" evidence="14">
    <location>
        <begin position="1529"/>
        <end position="1551"/>
    </location>
</feature>
<feature type="transmembrane region" description="Helical" evidence="14">
    <location>
        <begin position="1443"/>
        <end position="1460"/>
    </location>
</feature>
<dbReference type="GO" id="GO:0008270">
    <property type="term" value="F:zinc ion binding"/>
    <property type="evidence" value="ECO:0007669"/>
    <property type="project" value="UniProtKB-KW"/>
</dbReference>
<dbReference type="Pfam" id="PF12906">
    <property type="entry name" value="RINGv"/>
    <property type="match status" value="1"/>
</dbReference>
<dbReference type="FunFam" id="3.30.40.10:FF:000287">
    <property type="entry name" value="RING finger membrane protein"/>
    <property type="match status" value="1"/>
</dbReference>
<evidence type="ECO:0000256" key="1">
    <source>
        <dbReference type="ARBA" id="ARBA00000900"/>
    </source>
</evidence>
<dbReference type="GO" id="GO:0061630">
    <property type="term" value="F:ubiquitin protein ligase activity"/>
    <property type="evidence" value="ECO:0007669"/>
    <property type="project" value="UniProtKB-EC"/>
</dbReference>
<dbReference type="Gene3D" id="3.30.40.10">
    <property type="entry name" value="Zinc/RING finger domain, C3HC4 (zinc finger)"/>
    <property type="match status" value="1"/>
</dbReference>
<keyword evidence="8" id="KW-0863">Zinc-finger</keyword>
<dbReference type="GeneID" id="6079265"/>
<dbReference type="EC" id="2.3.2.27" evidence="4"/>
<evidence type="ECO:0000256" key="9">
    <source>
        <dbReference type="ARBA" id="ARBA00022786"/>
    </source>
</evidence>
<feature type="compositionally biased region" description="Basic and acidic residues" evidence="13">
    <location>
        <begin position="562"/>
        <end position="595"/>
    </location>
</feature>
<keyword evidence="5" id="KW-0808">Transferase</keyword>
<proteinExistence type="predicted"/>
<dbReference type="GO" id="GO:0005789">
    <property type="term" value="C:endoplasmic reticulum membrane"/>
    <property type="evidence" value="ECO:0007669"/>
    <property type="project" value="TreeGrafter"/>
</dbReference>
<comment type="pathway">
    <text evidence="3">Protein modification; protein ubiquitination.</text>
</comment>
<dbReference type="OrthoDB" id="264354at2759"/>
<evidence type="ECO:0000256" key="13">
    <source>
        <dbReference type="SAM" id="MobiDB-lite"/>
    </source>
</evidence>
<evidence type="ECO:0000256" key="10">
    <source>
        <dbReference type="ARBA" id="ARBA00022833"/>
    </source>
</evidence>
<evidence type="ECO:0000313" key="17">
    <source>
        <dbReference type="Proteomes" id="UP000001194"/>
    </source>
</evidence>
<organism evidence="17">
    <name type="scientific">Laccaria bicolor (strain S238N-H82 / ATCC MYA-4686)</name>
    <name type="common">Bicoloured deceiver</name>
    <name type="synonym">Laccaria laccata var. bicolor</name>
    <dbReference type="NCBI Taxonomy" id="486041"/>
    <lineage>
        <taxon>Eukaryota</taxon>
        <taxon>Fungi</taxon>
        <taxon>Dikarya</taxon>
        <taxon>Basidiomycota</taxon>
        <taxon>Agaricomycotina</taxon>
        <taxon>Agaricomycetes</taxon>
        <taxon>Agaricomycetidae</taxon>
        <taxon>Agaricales</taxon>
        <taxon>Agaricineae</taxon>
        <taxon>Hydnangiaceae</taxon>
        <taxon>Laccaria</taxon>
    </lineage>
</organism>
<name>B0DIG9_LACBS</name>
<feature type="transmembrane region" description="Helical" evidence="14">
    <location>
        <begin position="1004"/>
        <end position="1036"/>
    </location>
</feature>
<dbReference type="RefSeq" id="XP_001883668.1">
    <property type="nucleotide sequence ID" value="XM_001883633.1"/>
</dbReference>
<evidence type="ECO:0000256" key="6">
    <source>
        <dbReference type="ARBA" id="ARBA00022692"/>
    </source>
</evidence>
<feature type="transmembrane region" description="Helical" evidence="14">
    <location>
        <begin position="106"/>
        <end position="130"/>
    </location>
</feature>
<feature type="transmembrane region" description="Helical" evidence="14">
    <location>
        <begin position="1114"/>
        <end position="1137"/>
    </location>
</feature>
<keyword evidence="12 14" id="KW-0472">Membrane</keyword>
<dbReference type="PANTHER" id="PTHR13145:SF0">
    <property type="entry name" value="E3 UBIQUITIN-PROTEIN LIGASE MARCHF6"/>
    <property type="match status" value="1"/>
</dbReference>
<evidence type="ECO:0000256" key="14">
    <source>
        <dbReference type="SAM" id="Phobius"/>
    </source>
</evidence>
<evidence type="ECO:0000256" key="11">
    <source>
        <dbReference type="ARBA" id="ARBA00022989"/>
    </source>
</evidence>
<dbReference type="Pfam" id="PF23113">
    <property type="entry name" value="MARCHF6_C"/>
    <property type="match status" value="1"/>
</dbReference>
<dbReference type="Proteomes" id="UP000001194">
    <property type="component" value="Unassembled WGS sequence"/>
</dbReference>
<keyword evidence="7" id="KW-0479">Metal-binding</keyword>
<dbReference type="InterPro" id="IPR011016">
    <property type="entry name" value="Znf_RING-CH"/>
</dbReference>
<keyword evidence="10" id="KW-0862">Zinc</keyword>